<keyword evidence="4" id="KW-1185">Reference proteome</keyword>
<evidence type="ECO:0000313" key="3">
    <source>
        <dbReference type="EMBL" id="MQL99517.1"/>
    </source>
</evidence>
<dbReference type="Pfam" id="PF03732">
    <property type="entry name" value="Retrotrans_gag"/>
    <property type="match status" value="1"/>
</dbReference>
<organism evidence="3 4">
    <name type="scientific">Colocasia esculenta</name>
    <name type="common">Wild taro</name>
    <name type="synonym">Arum esculentum</name>
    <dbReference type="NCBI Taxonomy" id="4460"/>
    <lineage>
        <taxon>Eukaryota</taxon>
        <taxon>Viridiplantae</taxon>
        <taxon>Streptophyta</taxon>
        <taxon>Embryophyta</taxon>
        <taxon>Tracheophyta</taxon>
        <taxon>Spermatophyta</taxon>
        <taxon>Magnoliopsida</taxon>
        <taxon>Liliopsida</taxon>
        <taxon>Araceae</taxon>
        <taxon>Aroideae</taxon>
        <taxon>Colocasieae</taxon>
        <taxon>Colocasia</taxon>
    </lineage>
</organism>
<dbReference type="PANTHER" id="PTHR34482:SF56">
    <property type="entry name" value="RETROTRANSPOSON GAG DOMAIN, ASPARTIC PEPTIDASE DOMAIN PROTEIN-RELATED"/>
    <property type="match status" value="1"/>
</dbReference>
<evidence type="ECO:0000313" key="4">
    <source>
        <dbReference type="Proteomes" id="UP000652761"/>
    </source>
</evidence>
<feature type="compositionally biased region" description="Basic and acidic residues" evidence="1">
    <location>
        <begin position="179"/>
        <end position="191"/>
    </location>
</feature>
<proteinExistence type="predicted"/>
<feature type="domain" description="Retrotransposon gag" evidence="2">
    <location>
        <begin position="11"/>
        <end position="106"/>
    </location>
</feature>
<gene>
    <name evidence="3" type="ORF">Taro_032240</name>
</gene>
<dbReference type="PANTHER" id="PTHR34482">
    <property type="entry name" value="DNA DAMAGE-INDUCIBLE PROTEIN 1-LIKE"/>
    <property type="match status" value="1"/>
</dbReference>
<dbReference type="EMBL" id="NMUH01002363">
    <property type="protein sequence ID" value="MQL99517.1"/>
    <property type="molecule type" value="Genomic_DNA"/>
</dbReference>
<sequence length="288" mass="32987">MQRADGDKILLATFQLERDAHAWWESVEATRADAQFTWNKFKEHFNSKYFSERVQERKASKFASLKKRNLTVAEYEAQFSRLARYANHLVSTERMKAKCFLNGLRPAYITQLAPLDIQTYPEMVKKAQLLEDATDLTDGINGRMVKKEQIFGAPSKPTNDKKRTLLEFWEMKGKAEERRSKEKEAWNKGDSSRSSSSTLGFLTPRKGESDGDYHTHEEGNEDDVVMYHCVAFSLNAPRHPSHLENAAGYVVSVQEFGVSLERDRRRCRDEIVTGCVSGLGDQGLLRRP</sequence>
<reference evidence="3" key="1">
    <citation type="submission" date="2017-07" db="EMBL/GenBank/DDBJ databases">
        <title>Taro Niue Genome Assembly and Annotation.</title>
        <authorList>
            <person name="Atibalentja N."/>
            <person name="Keating K."/>
            <person name="Fields C.J."/>
        </authorList>
    </citation>
    <scope>NUCLEOTIDE SEQUENCE</scope>
    <source>
        <strain evidence="3">Niue_2</strain>
        <tissue evidence="3">Leaf</tissue>
    </source>
</reference>
<name>A0A843VYP7_COLES</name>
<dbReference type="Proteomes" id="UP000652761">
    <property type="component" value="Unassembled WGS sequence"/>
</dbReference>
<feature type="region of interest" description="Disordered" evidence="1">
    <location>
        <begin position="179"/>
        <end position="218"/>
    </location>
</feature>
<protein>
    <recommendedName>
        <fullName evidence="2">Retrotransposon gag domain-containing protein</fullName>
    </recommendedName>
</protein>
<dbReference type="InterPro" id="IPR005162">
    <property type="entry name" value="Retrotrans_gag_dom"/>
</dbReference>
<feature type="compositionally biased region" description="Basic and acidic residues" evidence="1">
    <location>
        <begin position="205"/>
        <end position="218"/>
    </location>
</feature>
<comment type="caution">
    <text evidence="3">The sequence shown here is derived from an EMBL/GenBank/DDBJ whole genome shotgun (WGS) entry which is preliminary data.</text>
</comment>
<evidence type="ECO:0000259" key="2">
    <source>
        <dbReference type="Pfam" id="PF03732"/>
    </source>
</evidence>
<dbReference type="OrthoDB" id="1432379at2759"/>
<evidence type="ECO:0000256" key="1">
    <source>
        <dbReference type="SAM" id="MobiDB-lite"/>
    </source>
</evidence>
<dbReference type="AlphaFoldDB" id="A0A843VYP7"/>
<accession>A0A843VYP7</accession>